<evidence type="ECO:0000313" key="2">
    <source>
        <dbReference type="EMBL" id="TDQ59051.1"/>
    </source>
</evidence>
<feature type="transmembrane region" description="Helical" evidence="1">
    <location>
        <begin position="40"/>
        <end position="59"/>
    </location>
</feature>
<comment type="caution">
    <text evidence="2">The sequence shown here is derived from an EMBL/GenBank/DDBJ whole genome shotgun (WGS) entry which is preliminary data.</text>
</comment>
<keyword evidence="3" id="KW-1185">Reference proteome</keyword>
<feature type="transmembrane region" description="Helical" evidence="1">
    <location>
        <begin position="7"/>
        <end position="28"/>
    </location>
</feature>
<keyword evidence="1" id="KW-0472">Membrane</keyword>
<dbReference type="RefSeq" id="WP_133543763.1">
    <property type="nucleotide sequence ID" value="NZ_SNYQ01000002.1"/>
</dbReference>
<accession>A0A4R6VEL3</accession>
<protein>
    <submittedName>
        <fullName evidence="2">Uncharacterized protein</fullName>
    </submittedName>
</protein>
<name>A0A4R6VEL3_9PAST</name>
<dbReference type="EMBL" id="SNYQ01000002">
    <property type="protein sequence ID" value="TDQ59051.1"/>
    <property type="molecule type" value="Genomic_DNA"/>
</dbReference>
<evidence type="ECO:0000313" key="3">
    <source>
        <dbReference type="Proteomes" id="UP000295657"/>
    </source>
</evidence>
<evidence type="ECO:0000256" key="1">
    <source>
        <dbReference type="SAM" id="Phobius"/>
    </source>
</evidence>
<gene>
    <name evidence="2" type="ORF">EDC45_0843</name>
</gene>
<keyword evidence="1" id="KW-1133">Transmembrane helix</keyword>
<dbReference type="AlphaFoldDB" id="A0A4R6VEL3"/>
<organism evidence="2 3">
    <name type="scientific">Mesocricetibacter intestinalis</name>
    <dbReference type="NCBI Taxonomy" id="1521930"/>
    <lineage>
        <taxon>Bacteria</taxon>
        <taxon>Pseudomonadati</taxon>
        <taxon>Pseudomonadota</taxon>
        <taxon>Gammaproteobacteria</taxon>
        <taxon>Pasteurellales</taxon>
        <taxon>Pasteurellaceae</taxon>
        <taxon>Mesocricetibacter</taxon>
    </lineage>
</organism>
<sequence length="62" mass="6721">MAFYIIGSLLVSFLLSKYLFVGVSSGWVAYGITSLISPDWAGTVGIIVGIVGFIARPNYQQY</sequence>
<proteinExistence type="predicted"/>
<dbReference type="Proteomes" id="UP000295657">
    <property type="component" value="Unassembled WGS sequence"/>
</dbReference>
<dbReference type="OrthoDB" id="9978429at2"/>
<keyword evidence="1" id="KW-0812">Transmembrane</keyword>
<reference evidence="2 3" key="1">
    <citation type="submission" date="2019-03" db="EMBL/GenBank/DDBJ databases">
        <title>Genomic Encyclopedia of Type Strains, Phase IV (KMG-IV): sequencing the most valuable type-strain genomes for metagenomic binning, comparative biology and taxonomic classification.</title>
        <authorList>
            <person name="Goeker M."/>
        </authorList>
    </citation>
    <scope>NUCLEOTIDE SEQUENCE [LARGE SCALE GENOMIC DNA]</scope>
    <source>
        <strain evidence="2 3">DSM 28403</strain>
    </source>
</reference>